<organism evidence="5 6">
    <name type="scientific">Capsicum annuum</name>
    <name type="common">Capsicum pepper</name>
    <dbReference type="NCBI Taxonomy" id="4072"/>
    <lineage>
        <taxon>Eukaryota</taxon>
        <taxon>Viridiplantae</taxon>
        <taxon>Streptophyta</taxon>
        <taxon>Embryophyta</taxon>
        <taxon>Tracheophyta</taxon>
        <taxon>Spermatophyta</taxon>
        <taxon>Magnoliopsida</taxon>
        <taxon>eudicotyledons</taxon>
        <taxon>Gunneridae</taxon>
        <taxon>Pentapetalae</taxon>
        <taxon>asterids</taxon>
        <taxon>lamiids</taxon>
        <taxon>Solanales</taxon>
        <taxon>Solanaceae</taxon>
        <taxon>Solanoideae</taxon>
        <taxon>Capsiceae</taxon>
        <taxon>Capsicum</taxon>
    </lineage>
</organism>
<dbReference type="STRING" id="4072.A0A2G2ZVX2"/>
<gene>
    <name evidence="5" type="ORF">T459_08228</name>
</gene>
<dbReference type="InterPro" id="IPR032867">
    <property type="entry name" value="DYW_dom"/>
</dbReference>
<dbReference type="EMBL" id="AYRZ02000003">
    <property type="protein sequence ID" value="PHT86122.1"/>
    <property type="molecule type" value="Genomic_DNA"/>
</dbReference>
<dbReference type="GO" id="GO:0008270">
    <property type="term" value="F:zinc ion binding"/>
    <property type="evidence" value="ECO:0007669"/>
    <property type="project" value="InterPro"/>
</dbReference>
<protein>
    <recommendedName>
        <fullName evidence="7">MULE transposase domain-containing protein</fullName>
    </recommendedName>
</protein>
<evidence type="ECO:0000313" key="6">
    <source>
        <dbReference type="Proteomes" id="UP000222542"/>
    </source>
</evidence>
<evidence type="ECO:0000259" key="4">
    <source>
        <dbReference type="Pfam" id="PF14432"/>
    </source>
</evidence>
<feature type="domain" description="DYW" evidence="4">
    <location>
        <begin position="321"/>
        <end position="391"/>
    </location>
</feature>
<dbReference type="AlphaFoldDB" id="A0A2G2ZVX2"/>
<evidence type="ECO:0000256" key="1">
    <source>
        <dbReference type="ARBA" id="ARBA00006643"/>
    </source>
</evidence>
<evidence type="ECO:0000259" key="3">
    <source>
        <dbReference type="Pfam" id="PF10551"/>
    </source>
</evidence>
<dbReference type="Pfam" id="PF10551">
    <property type="entry name" value="MULE"/>
    <property type="match status" value="1"/>
</dbReference>
<name>A0A2G2ZVX2_CAPAN</name>
<reference evidence="5 6" key="2">
    <citation type="journal article" date="2017" name="Genome Biol.">
        <title>New reference genome sequences of hot pepper reveal the massive evolution of plant disease-resistance genes by retroduplication.</title>
        <authorList>
            <person name="Kim S."/>
            <person name="Park J."/>
            <person name="Yeom S.I."/>
            <person name="Kim Y.M."/>
            <person name="Seo E."/>
            <person name="Kim K.T."/>
            <person name="Kim M.S."/>
            <person name="Lee J.M."/>
            <person name="Cheong K."/>
            <person name="Shin H.S."/>
            <person name="Kim S.B."/>
            <person name="Han K."/>
            <person name="Lee J."/>
            <person name="Park M."/>
            <person name="Lee H.A."/>
            <person name="Lee H.Y."/>
            <person name="Lee Y."/>
            <person name="Oh S."/>
            <person name="Lee J.H."/>
            <person name="Choi E."/>
            <person name="Choi E."/>
            <person name="Lee S.E."/>
            <person name="Jeon J."/>
            <person name="Kim H."/>
            <person name="Choi G."/>
            <person name="Song H."/>
            <person name="Lee J."/>
            <person name="Lee S.C."/>
            <person name="Kwon J.K."/>
            <person name="Lee H.Y."/>
            <person name="Koo N."/>
            <person name="Hong Y."/>
            <person name="Kim R.W."/>
            <person name="Kang W.H."/>
            <person name="Huh J.H."/>
            <person name="Kang B.C."/>
            <person name="Yang T.J."/>
            <person name="Lee Y.H."/>
            <person name="Bennetzen J.L."/>
            <person name="Choi D."/>
        </authorList>
    </citation>
    <scope>NUCLEOTIDE SEQUENCE [LARGE SCALE GENOMIC DNA]</scope>
    <source>
        <strain evidence="6">cv. CM334</strain>
    </source>
</reference>
<dbReference type="Gramene" id="PHT86122">
    <property type="protein sequence ID" value="PHT86122"/>
    <property type="gene ID" value="T459_08228"/>
</dbReference>
<accession>A0A2G2ZVX2</accession>
<dbReference type="Proteomes" id="UP000222542">
    <property type="component" value="Unassembled WGS sequence"/>
</dbReference>
<comment type="similarity">
    <text evidence="1">Belongs to the PPR family. PCMP-H subfamily.</text>
</comment>
<dbReference type="PANTHER" id="PTHR31973:SF195">
    <property type="entry name" value="MUDR FAMILY TRANSPOSASE"/>
    <property type="match status" value="1"/>
</dbReference>
<evidence type="ECO:0008006" key="7">
    <source>
        <dbReference type="Google" id="ProtNLM"/>
    </source>
</evidence>
<dbReference type="PANTHER" id="PTHR31973">
    <property type="entry name" value="POLYPROTEIN, PUTATIVE-RELATED"/>
    <property type="match status" value="1"/>
</dbReference>
<comment type="caution">
    <text evidence="5">The sequence shown here is derived from an EMBL/GenBank/DDBJ whole genome shotgun (WGS) entry which is preliminary data.</text>
</comment>
<sequence length="420" mass="49062">MSGNMATQSSIPDLNETLNESDRSLTLCEMNNDEFFGWDYNYGQSSQLELMDNARTSSNIPLSLNFDAIDYYRDNIMRDQHVVPEDIENGDQVNYGELSQSDDSEPNNTDEGPDVFVDMHENVFVPAGFVDEWRFEHHEGVNERIFNYVFWTFKPCVDGFRYCRPVILIHGTHVYGKYDIKLLIAVGTDGNGSIFPLAFAISTNESLDTWTKFLSDLHQHVVRGRQGITLISDRHHDILKSVSTGHNWQAPFAYHHYCLRHLKANYQRAYKSVRLNNLLWAIATATQEKKFLLQMKLIKETHFPAYEWLMNIDLEKWTMHKDEQKEQYLFQHGEKIAMAFGLISTAEQKPIMILKNLRVCGNCHKTMKFISVSEGREIIFRDSNRFHHIDHVEKSRMKPYYLHIHFSFLFCKHQLVSCID</sequence>
<evidence type="ECO:0000313" key="5">
    <source>
        <dbReference type="EMBL" id="PHT86122.1"/>
    </source>
</evidence>
<proteinExistence type="inferred from homology"/>
<dbReference type="Pfam" id="PF14432">
    <property type="entry name" value="DYW_deaminase"/>
    <property type="match status" value="1"/>
</dbReference>
<keyword evidence="6" id="KW-1185">Reference proteome</keyword>
<reference evidence="5 6" key="1">
    <citation type="journal article" date="2014" name="Nat. Genet.">
        <title>Genome sequence of the hot pepper provides insights into the evolution of pungency in Capsicum species.</title>
        <authorList>
            <person name="Kim S."/>
            <person name="Park M."/>
            <person name="Yeom S.I."/>
            <person name="Kim Y.M."/>
            <person name="Lee J.M."/>
            <person name="Lee H.A."/>
            <person name="Seo E."/>
            <person name="Choi J."/>
            <person name="Cheong K."/>
            <person name="Kim K.T."/>
            <person name="Jung K."/>
            <person name="Lee G.W."/>
            <person name="Oh S.K."/>
            <person name="Bae C."/>
            <person name="Kim S.B."/>
            <person name="Lee H.Y."/>
            <person name="Kim S.Y."/>
            <person name="Kim M.S."/>
            <person name="Kang B.C."/>
            <person name="Jo Y.D."/>
            <person name="Yang H.B."/>
            <person name="Jeong H.J."/>
            <person name="Kang W.H."/>
            <person name="Kwon J.K."/>
            <person name="Shin C."/>
            <person name="Lim J.Y."/>
            <person name="Park J.H."/>
            <person name="Huh J.H."/>
            <person name="Kim J.S."/>
            <person name="Kim B.D."/>
            <person name="Cohen O."/>
            <person name="Paran I."/>
            <person name="Suh M.C."/>
            <person name="Lee S.B."/>
            <person name="Kim Y.K."/>
            <person name="Shin Y."/>
            <person name="Noh S.J."/>
            <person name="Park J."/>
            <person name="Seo Y.S."/>
            <person name="Kwon S.Y."/>
            <person name="Kim H.A."/>
            <person name="Park J.M."/>
            <person name="Kim H.J."/>
            <person name="Choi S.B."/>
            <person name="Bosland P.W."/>
            <person name="Reeves G."/>
            <person name="Jo S.H."/>
            <person name="Lee B.W."/>
            <person name="Cho H.T."/>
            <person name="Choi H.S."/>
            <person name="Lee M.S."/>
            <person name="Yu Y."/>
            <person name="Do Choi Y."/>
            <person name="Park B.S."/>
            <person name="van Deynze A."/>
            <person name="Ashrafi H."/>
            <person name="Hill T."/>
            <person name="Kim W.T."/>
            <person name="Pai H.S."/>
            <person name="Ahn H.K."/>
            <person name="Yeam I."/>
            <person name="Giovannoni J.J."/>
            <person name="Rose J.K."/>
            <person name="Sorensen I."/>
            <person name="Lee S.J."/>
            <person name="Kim R.W."/>
            <person name="Choi I.Y."/>
            <person name="Choi B.S."/>
            <person name="Lim J.S."/>
            <person name="Lee Y.H."/>
            <person name="Choi D."/>
        </authorList>
    </citation>
    <scope>NUCLEOTIDE SEQUENCE [LARGE SCALE GENOMIC DNA]</scope>
    <source>
        <strain evidence="6">cv. CM334</strain>
    </source>
</reference>
<feature type="region of interest" description="Disordered" evidence="2">
    <location>
        <begin position="92"/>
        <end position="112"/>
    </location>
</feature>
<feature type="domain" description="MULE transposase" evidence="3">
    <location>
        <begin position="166"/>
        <end position="265"/>
    </location>
</feature>
<dbReference type="InterPro" id="IPR018289">
    <property type="entry name" value="MULE_transposase_dom"/>
</dbReference>
<evidence type="ECO:0000256" key="2">
    <source>
        <dbReference type="SAM" id="MobiDB-lite"/>
    </source>
</evidence>